<dbReference type="STRING" id="52586.A0A0B1PAI8"/>
<protein>
    <submittedName>
        <fullName evidence="1">Uncharacterized protein</fullName>
    </submittedName>
</protein>
<dbReference type="Proteomes" id="UP000030854">
    <property type="component" value="Unassembled WGS sequence"/>
</dbReference>
<dbReference type="EMBL" id="JNVN01000942">
    <property type="protein sequence ID" value="KHJ34325.1"/>
    <property type="molecule type" value="Genomic_DNA"/>
</dbReference>
<dbReference type="OMA" id="REAYLIT"/>
<comment type="caution">
    <text evidence="1">The sequence shown here is derived from an EMBL/GenBank/DDBJ whole genome shotgun (WGS) entry which is preliminary data.</text>
</comment>
<organism evidence="1 2">
    <name type="scientific">Uncinula necator</name>
    <name type="common">Grape powdery mildew</name>
    <dbReference type="NCBI Taxonomy" id="52586"/>
    <lineage>
        <taxon>Eukaryota</taxon>
        <taxon>Fungi</taxon>
        <taxon>Dikarya</taxon>
        <taxon>Ascomycota</taxon>
        <taxon>Pezizomycotina</taxon>
        <taxon>Leotiomycetes</taxon>
        <taxon>Erysiphales</taxon>
        <taxon>Erysiphaceae</taxon>
        <taxon>Erysiphe</taxon>
    </lineage>
</organism>
<name>A0A0B1PAI8_UNCNE</name>
<evidence type="ECO:0000313" key="2">
    <source>
        <dbReference type="Proteomes" id="UP000030854"/>
    </source>
</evidence>
<keyword evidence="2" id="KW-1185">Reference proteome</keyword>
<proteinExistence type="predicted"/>
<accession>A0A0B1PAI8</accession>
<reference evidence="1 2" key="1">
    <citation type="journal article" date="2014" name="BMC Genomics">
        <title>Adaptive genomic structural variation in the grape powdery mildew pathogen, Erysiphe necator.</title>
        <authorList>
            <person name="Jones L."/>
            <person name="Riaz S."/>
            <person name="Morales-Cruz A."/>
            <person name="Amrine K.C."/>
            <person name="McGuire B."/>
            <person name="Gubler W.D."/>
            <person name="Walker M.A."/>
            <person name="Cantu D."/>
        </authorList>
    </citation>
    <scope>NUCLEOTIDE SEQUENCE [LARGE SCALE GENOMIC DNA]</scope>
    <source>
        <strain evidence="2">c</strain>
    </source>
</reference>
<sequence length="186" mass="20971">MKVIKPLYGIPEAGTHWFHTYDKHQCEKLSMTLSSYDPCFLISSKPGAIRIVGLQTDDTLFLGDQDFANLEVRELKNAKLTAKDLNELSPDQPLIFNGCKLVMVKGGINLFQKNQADRIKLIDPFHNAKRTYLEQRACGAYLATICQPEASYSLSIAAQCQEPGINEISLLNKQLKWQLQNKDRGI</sequence>
<dbReference type="AlphaFoldDB" id="A0A0B1PAI8"/>
<dbReference type="HOGENOM" id="CLU_096917_0_0_1"/>
<gene>
    <name evidence="1" type="ORF">EV44_g3371</name>
</gene>
<evidence type="ECO:0000313" key="1">
    <source>
        <dbReference type="EMBL" id="KHJ34325.1"/>
    </source>
</evidence>